<accession>A0A841TK77</accession>
<evidence type="ECO:0000256" key="1">
    <source>
        <dbReference type="SAM" id="Phobius"/>
    </source>
</evidence>
<proteinExistence type="predicted"/>
<evidence type="ECO:0000313" key="4">
    <source>
        <dbReference type="Proteomes" id="UP000574133"/>
    </source>
</evidence>
<feature type="signal peptide" evidence="2">
    <location>
        <begin position="1"/>
        <end position="35"/>
    </location>
</feature>
<dbReference type="Pfam" id="PF09577">
    <property type="entry name" value="Spore_YpjB"/>
    <property type="match status" value="1"/>
</dbReference>
<organism evidence="3 4">
    <name type="scientific">Cohnella lubricantis</name>
    <dbReference type="NCBI Taxonomy" id="2163172"/>
    <lineage>
        <taxon>Bacteria</taxon>
        <taxon>Bacillati</taxon>
        <taxon>Bacillota</taxon>
        <taxon>Bacilli</taxon>
        <taxon>Bacillales</taxon>
        <taxon>Paenibacillaceae</taxon>
        <taxon>Cohnella</taxon>
    </lineage>
</organism>
<keyword evidence="4" id="KW-1185">Reference proteome</keyword>
<dbReference type="RefSeq" id="WP_185180858.1">
    <property type="nucleotide sequence ID" value="NZ_CBCSEP010000020.1"/>
</dbReference>
<evidence type="ECO:0000256" key="2">
    <source>
        <dbReference type="SAM" id="SignalP"/>
    </source>
</evidence>
<name>A0A841TK77_9BACL</name>
<protein>
    <recommendedName>
        <fullName evidence="5">Sporulation protein</fullName>
    </recommendedName>
</protein>
<gene>
    <name evidence="3" type="ORF">H4Q31_20160</name>
</gene>
<keyword evidence="1" id="KW-1133">Transmembrane helix</keyword>
<dbReference type="Proteomes" id="UP000574133">
    <property type="component" value="Unassembled WGS sequence"/>
</dbReference>
<keyword evidence="1" id="KW-0812">Transmembrane</keyword>
<keyword evidence="2" id="KW-0732">Signal</keyword>
<evidence type="ECO:0008006" key="5">
    <source>
        <dbReference type="Google" id="ProtNLM"/>
    </source>
</evidence>
<evidence type="ECO:0000313" key="3">
    <source>
        <dbReference type="EMBL" id="MBB6679600.1"/>
    </source>
</evidence>
<sequence>MPYSGVWKRAARVRRWGIGLIAVLAFGFAPAMASATDDMPEQMAAPAEADSAISAFYRSAEALYDSLSQGNRLQAARTMNELEDSFRQLPMTQISSAEGVHALADGVTEMKRALASATPDGERLQQAAGALRLAADALANPGKPMWLQYKAILAEDTGAFEQALVTNKEAVSAEARAAFQSIGKHYALIRTAAAIRVEPYAIERADSVMRYAERVLASSKPQPDMLKDLGANVRYALEALFPAGGQQPASAVPIMPASWGFAATIGSFIVTILTWAGWRRYRYDRDHPSSGRRHPR</sequence>
<feature type="transmembrane region" description="Helical" evidence="1">
    <location>
        <begin position="257"/>
        <end position="278"/>
    </location>
</feature>
<dbReference type="EMBL" id="JACJVN010000095">
    <property type="protein sequence ID" value="MBB6679600.1"/>
    <property type="molecule type" value="Genomic_DNA"/>
</dbReference>
<comment type="caution">
    <text evidence="3">The sequence shown here is derived from an EMBL/GenBank/DDBJ whole genome shotgun (WGS) entry which is preliminary data.</text>
</comment>
<feature type="chain" id="PRO_5033046853" description="Sporulation protein" evidence="2">
    <location>
        <begin position="36"/>
        <end position="296"/>
    </location>
</feature>
<dbReference type="AlphaFoldDB" id="A0A841TK77"/>
<dbReference type="InterPro" id="IPR014231">
    <property type="entry name" value="Spore_YpjB"/>
</dbReference>
<reference evidence="3 4" key="1">
    <citation type="submission" date="2020-08" db="EMBL/GenBank/DDBJ databases">
        <title>Cohnella phylogeny.</title>
        <authorList>
            <person name="Dunlap C."/>
        </authorList>
    </citation>
    <scope>NUCLEOTIDE SEQUENCE [LARGE SCALE GENOMIC DNA]</scope>
    <source>
        <strain evidence="3 4">DSM 103658</strain>
    </source>
</reference>
<keyword evidence="1" id="KW-0472">Membrane</keyword>